<dbReference type="InterPro" id="IPR022344">
    <property type="entry name" value="GTA_major-tail"/>
</dbReference>
<dbReference type="Proteomes" id="UP000286288">
    <property type="component" value="Unassembled WGS sequence"/>
</dbReference>
<feature type="compositionally biased region" description="Polar residues" evidence="1">
    <location>
        <begin position="139"/>
        <end position="149"/>
    </location>
</feature>
<protein>
    <submittedName>
        <fullName evidence="2">Phage major tail protein, TP901-1 family</fullName>
    </submittedName>
</protein>
<dbReference type="EMBL" id="QRMZ01000029">
    <property type="protein sequence ID" value="RHK04269.1"/>
    <property type="molecule type" value="Genomic_DNA"/>
</dbReference>
<evidence type="ECO:0000313" key="2">
    <source>
        <dbReference type="EMBL" id="RHK04269.1"/>
    </source>
</evidence>
<evidence type="ECO:0000313" key="3">
    <source>
        <dbReference type="Proteomes" id="UP000286288"/>
    </source>
</evidence>
<dbReference type="Gene3D" id="4.10.410.40">
    <property type="match status" value="1"/>
</dbReference>
<evidence type="ECO:0000256" key="1">
    <source>
        <dbReference type="SAM" id="MobiDB-lite"/>
    </source>
</evidence>
<organism evidence="2 3">
    <name type="scientific">Enterococcus casseliflavus</name>
    <name type="common">Enterococcus flavescens</name>
    <dbReference type="NCBI Taxonomy" id="37734"/>
    <lineage>
        <taxon>Bacteria</taxon>
        <taxon>Bacillati</taxon>
        <taxon>Bacillota</taxon>
        <taxon>Bacilli</taxon>
        <taxon>Lactobacillales</taxon>
        <taxon>Enterococcaceae</taxon>
        <taxon>Enterococcus</taxon>
    </lineage>
</organism>
<feature type="region of interest" description="Disordered" evidence="1">
    <location>
        <begin position="135"/>
        <end position="161"/>
    </location>
</feature>
<comment type="caution">
    <text evidence="2">The sequence shown here is derived from an EMBL/GenBank/DDBJ whole genome shotgun (WGS) entry which is preliminary data.</text>
</comment>
<name>A0A415ENJ9_ENTCA</name>
<dbReference type="Pfam" id="PF06199">
    <property type="entry name" value="Phage_tail_2"/>
    <property type="match status" value="1"/>
</dbReference>
<dbReference type="InterPro" id="IPR011855">
    <property type="entry name" value="Phgtail_TP901_1"/>
</dbReference>
<reference evidence="2 3" key="1">
    <citation type="submission" date="2018-08" db="EMBL/GenBank/DDBJ databases">
        <title>A genome reference for cultivated species of the human gut microbiota.</title>
        <authorList>
            <person name="Zou Y."/>
            <person name="Xue W."/>
            <person name="Luo G."/>
        </authorList>
    </citation>
    <scope>NUCLEOTIDE SEQUENCE [LARGE SCALE GENOMIC DNA]</scope>
    <source>
        <strain evidence="2 3">AF48-16</strain>
    </source>
</reference>
<dbReference type="NCBIfam" id="TIGR02126">
    <property type="entry name" value="phgtail_TP901_1"/>
    <property type="match status" value="1"/>
</dbReference>
<dbReference type="PRINTS" id="PR01996">
    <property type="entry name" value="MTP1FAMILY"/>
</dbReference>
<sequence>MGKYTGLKCKVLIKGVGATGALQSLAGQRDATLNIELGEIDVSSKDSEGGWEEVIPGSRSWNISCSGAHVTNGSVEVIEDSMLMVEHTSETGMLDAEITLPSGGNYKGKVLVTSFSKAMPHNDLVTYTLTLRGNGPLSRESTNASATNVTKKDCHKSRRGG</sequence>
<gene>
    <name evidence="2" type="ORF">DW084_16340</name>
</gene>
<accession>A0A415ENJ9</accession>
<dbReference type="NCBIfam" id="NF047353">
    <property type="entry name" value="tube_lmo2291"/>
    <property type="match status" value="1"/>
</dbReference>
<dbReference type="AlphaFoldDB" id="A0A415ENJ9"/>
<proteinExistence type="predicted"/>